<keyword evidence="12" id="KW-0963">Cytoplasm</keyword>
<comment type="caution">
    <text evidence="15">The sequence shown here is derived from an EMBL/GenBank/DDBJ whole genome shotgun (WGS) entry which is preliminary data.</text>
</comment>
<keyword evidence="16" id="KW-1185">Reference proteome</keyword>
<dbReference type="PANTHER" id="PTHR10584">
    <property type="entry name" value="SUGAR KINASE"/>
    <property type="match status" value="1"/>
</dbReference>
<feature type="binding site" evidence="12">
    <location>
        <position position="289"/>
    </location>
    <ligand>
        <name>K(+)</name>
        <dbReference type="ChEBI" id="CHEBI:29103"/>
    </ligand>
</feature>
<evidence type="ECO:0000313" key="15">
    <source>
        <dbReference type="EMBL" id="MFC0673190.1"/>
    </source>
</evidence>
<dbReference type="InterPro" id="IPR002173">
    <property type="entry name" value="Carboh/pur_kinase_PfkB_CS"/>
</dbReference>
<dbReference type="InterPro" id="IPR002139">
    <property type="entry name" value="Ribo/fructo_kinase"/>
</dbReference>
<evidence type="ECO:0000256" key="12">
    <source>
        <dbReference type="HAMAP-Rule" id="MF_01987"/>
    </source>
</evidence>
<comment type="subunit">
    <text evidence="12">Homodimer.</text>
</comment>
<comment type="cofactor">
    <cofactor evidence="12">
        <name>Mg(2+)</name>
        <dbReference type="ChEBI" id="CHEBI:18420"/>
    </cofactor>
    <text evidence="12">Requires a divalent cation, most likely magnesium in vivo, as an electrophilic catalyst to aid phosphoryl group transfer. It is the chelate of the metal and the nucleotide that is the actual substrate.</text>
</comment>
<dbReference type="PANTHER" id="PTHR10584:SF166">
    <property type="entry name" value="RIBOKINASE"/>
    <property type="match status" value="1"/>
</dbReference>
<comment type="function">
    <text evidence="12">Catalyzes the phosphorylation of ribose at O-5 in a reaction requiring ATP and magnesium. The resulting D-ribose-5-phosphate can then be used either for sythesis of nucleotides, histidine, and tryptophan, or as a component of the pentose phosphate pathway.</text>
</comment>
<comment type="similarity">
    <text evidence="12">Belongs to the carbohydrate kinase PfkB family. Ribokinase subfamily.</text>
</comment>
<feature type="binding site" evidence="12">
    <location>
        <position position="292"/>
    </location>
    <ligand>
        <name>K(+)</name>
        <dbReference type="ChEBI" id="CHEBI:29103"/>
    </ligand>
</feature>
<reference evidence="15 16" key="1">
    <citation type="submission" date="2024-09" db="EMBL/GenBank/DDBJ databases">
        <authorList>
            <person name="Sun Q."/>
            <person name="Mori K."/>
        </authorList>
    </citation>
    <scope>NUCLEOTIDE SEQUENCE [LARGE SCALE GENOMIC DNA]</scope>
    <source>
        <strain evidence="15 16">CICC 10874</strain>
    </source>
</reference>
<comment type="similarity">
    <text evidence="1">Belongs to the carbohydrate kinase pfkB family.</text>
</comment>
<keyword evidence="8 12" id="KW-0067">ATP-binding</keyword>
<feature type="binding site" evidence="12">
    <location>
        <begin position="227"/>
        <end position="232"/>
    </location>
    <ligand>
        <name>ATP</name>
        <dbReference type="ChEBI" id="CHEBI:30616"/>
    </ligand>
</feature>
<protein>
    <recommendedName>
        <fullName evidence="3 12">Ribokinase</fullName>
        <shortName evidence="12">RK</shortName>
        <ecNumber evidence="2 12">2.7.1.15</ecNumber>
    </recommendedName>
</protein>
<evidence type="ECO:0000256" key="13">
    <source>
        <dbReference type="SAM" id="MobiDB-lite"/>
    </source>
</evidence>
<feature type="region of interest" description="Disordered" evidence="13">
    <location>
        <begin position="294"/>
        <end position="319"/>
    </location>
</feature>
<evidence type="ECO:0000259" key="14">
    <source>
        <dbReference type="Pfam" id="PF00294"/>
    </source>
</evidence>
<comment type="subcellular location">
    <subcellularLocation>
        <location evidence="12">Cytoplasm</location>
    </subcellularLocation>
</comment>
<feature type="binding site" evidence="12">
    <location>
        <begin position="46"/>
        <end position="50"/>
    </location>
    <ligand>
        <name>substrate</name>
    </ligand>
</feature>
<evidence type="ECO:0000313" key="16">
    <source>
        <dbReference type="Proteomes" id="UP001589793"/>
    </source>
</evidence>
<evidence type="ECO:0000256" key="2">
    <source>
        <dbReference type="ARBA" id="ARBA00012035"/>
    </source>
</evidence>
<gene>
    <name evidence="12" type="primary">rbsK</name>
    <name evidence="15" type="ORF">ACFFF6_04385</name>
</gene>
<evidence type="ECO:0000256" key="10">
    <source>
        <dbReference type="ARBA" id="ARBA00022958"/>
    </source>
</evidence>
<evidence type="ECO:0000256" key="4">
    <source>
        <dbReference type="ARBA" id="ARBA00022679"/>
    </source>
</evidence>
<dbReference type="CDD" id="cd01174">
    <property type="entry name" value="ribokinase"/>
    <property type="match status" value="1"/>
</dbReference>
<dbReference type="PRINTS" id="PR00990">
    <property type="entry name" value="RIBOKINASE"/>
</dbReference>
<keyword evidence="7 12" id="KW-0418">Kinase</keyword>
<proteinExistence type="inferred from homology"/>
<dbReference type="RefSeq" id="WP_376978556.1">
    <property type="nucleotide sequence ID" value="NZ_JBHLSV010000004.1"/>
</dbReference>
<feature type="binding site" evidence="12">
    <location>
        <position position="253"/>
    </location>
    <ligand>
        <name>K(+)</name>
        <dbReference type="ChEBI" id="CHEBI:29103"/>
    </ligand>
</feature>
<evidence type="ECO:0000256" key="9">
    <source>
        <dbReference type="ARBA" id="ARBA00022842"/>
    </source>
</evidence>
<feature type="binding site" evidence="12">
    <location>
        <position position="146"/>
    </location>
    <ligand>
        <name>substrate</name>
    </ligand>
</feature>
<feature type="binding site" evidence="12">
    <location>
        <begin position="18"/>
        <end position="20"/>
    </location>
    <ligand>
        <name>substrate</name>
    </ligand>
</feature>
<dbReference type="Proteomes" id="UP001589793">
    <property type="component" value="Unassembled WGS sequence"/>
</dbReference>
<feature type="binding site" evidence="12">
    <location>
        <position position="298"/>
    </location>
    <ligand>
        <name>K(+)</name>
        <dbReference type="ChEBI" id="CHEBI:29103"/>
    </ligand>
</feature>
<evidence type="ECO:0000256" key="3">
    <source>
        <dbReference type="ARBA" id="ARBA00016943"/>
    </source>
</evidence>
<dbReference type="Pfam" id="PF00294">
    <property type="entry name" value="PfkB"/>
    <property type="match status" value="1"/>
</dbReference>
<dbReference type="EMBL" id="JBHLSV010000004">
    <property type="protein sequence ID" value="MFC0673190.1"/>
    <property type="molecule type" value="Genomic_DNA"/>
</dbReference>
<evidence type="ECO:0000256" key="11">
    <source>
        <dbReference type="ARBA" id="ARBA00023277"/>
    </source>
</evidence>
<organism evidence="15 16">
    <name type="scientific">Brachybacterium hainanense</name>
    <dbReference type="NCBI Taxonomy" id="1541174"/>
    <lineage>
        <taxon>Bacteria</taxon>
        <taxon>Bacillati</taxon>
        <taxon>Actinomycetota</taxon>
        <taxon>Actinomycetes</taxon>
        <taxon>Micrococcales</taxon>
        <taxon>Dermabacteraceae</taxon>
        <taxon>Brachybacterium</taxon>
    </lineage>
</organism>
<dbReference type="SUPFAM" id="SSF53613">
    <property type="entry name" value="Ribokinase-like"/>
    <property type="match status" value="1"/>
</dbReference>
<dbReference type="HAMAP" id="MF_01987">
    <property type="entry name" value="Ribokinase"/>
    <property type="match status" value="1"/>
</dbReference>
<comment type="activity regulation">
    <text evidence="12">Activated by a monovalent cation that binds near, but not in, the active site. The most likely occupant of the site in vivo is potassium. Ion binding induces a conformational change that may alter substrate affinity.</text>
</comment>
<keyword evidence="10 12" id="KW-0630">Potassium</keyword>
<feature type="binding site" evidence="12">
    <location>
        <position position="259"/>
    </location>
    <ligand>
        <name>substrate</name>
    </ligand>
</feature>
<dbReference type="InterPro" id="IPR011877">
    <property type="entry name" value="Ribokinase"/>
</dbReference>
<comment type="pathway">
    <text evidence="12">Carbohydrate metabolism; D-ribose degradation; D-ribose 5-phosphate from beta-D-ribopyranose: step 2/2.</text>
</comment>
<keyword evidence="11 12" id="KW-0119">Carbohydrate metabolism</keyword>
<feature type="active site" description="Proton acceptor" evidence="12">
    <location>
        <position position="259"/>
    </location>
</feature>
<evidence type="ECO:0000256" key="6">
    <source>
        <dbReference type="ARBA" id="ARBA00022741"/>
    </source>
</evidence>
<keyword evidence="6 12" id="KW-0547">Nucleotide-binding</keyword>
<dbReference type="Gene3D" id="3.40.1190.20">
    <property type="match status" value="1"/>
</dbReference>
<name>A0ABV6R883_9MICO</name>
<dbReference type="GO" id="GO:0004747">
    <property type="term" value="F:ribokinase activity"/>
    <property type="evidence" value="ECO:0007669"/>
    <property type="project" value="UniProtKB-EC"/>
</dbReference>
<evidence type="ECO:0000256" key="1">
    <source>
        <dbReference type="ARBA" id="ARBA00005380"/>
    </source>
</evidence>
<feature type="binding site" evidence="12">
    <location>
        <position position="255"/>
    </location>
    <ligand>
        <name>K(+)</name>
        <dbReference type="ChEBI" id="CHEBI:29103"/>
    </ligand>
</feature>
<feature type="binding site" evidence="12">
    <location>
        <position position="294"/>
    </location>
    <ligand>
        <name>K(+)</name>
        <dbReference type="ChEBI" id="CHEBI:29103"/>
    </ligand>
</feature>
<evidence type="ECO:0000256" key="7">
    <source>
        <dbReference type="ARBA" id="ARBA00022777"/>
    </source>
</evidence>
<keyword evidence="9 12" id="KW-0460">Magnesium</keyword>
<feature type="binding site" evidence="12">
    <location>
        <begin position="258"/>
        <end position="259"/>
    </location>
    <ligand>
        <name>ATP</name>
        <dbReference type="ChEBI" id="CHEBI:30616"/>
    </ligand>
</feature>
<feature type="binding site" evidence="12">
    <location>
        <position position="187"/>
    </location>
    <ligand>
        <name>ATP</name>
        <dbReference type="ChEBI" id="CHEBI:30616"/>
    </ligand>
</feature>
<keyword evidence="5 12" id="KW-0479">Metal-binding</keyword>
<comment type="caution">
    <text evidence="12">Lacks conserved residue(s) required for the propagation of feature annotation.</text>
</comment>
<evidence type="ECO:0000256" key="8">
    <source>
        <dbReference type="ARBA" id="ARBA00022840"/>
    </source>
</evidence>
<feature type="domain" description="Carbohydrate kinase PfkB" evidence="14">
    <location>
        <begin position="11"/>
        <end position="300"/>
    </location>
</feature>
<accession>A0ABV6R883</accession>
<sequence length="319" mass="31298">MARPCSSVPAILVVGSINVDLLVRVDRHPCPGETVPGEGGELLPGGKGANQAVAAARLGGRVAMLGAVGSDAAAATALSALRDSGAATEQVLALPGPTGQAIVTVAADGENAIIVIPGANARVDGDRVRSCASLIASAGIVVSQGEIPASGIEALAPLVRGRFLLNPAPVIPLPAEVLRAADPLVVNEHEAGLVLAGLGVPAADIPAAPQGMLRALRGQGIRAAVLTLGAQGALVSDGTGTWHVPAARVEAVDTTGAGDAFIGALAVELSRGKDLVEAARLACRVGAAAATSAGAQPSYPRAGDPLPELAGEVTALPEA</sequence>
<comment type="catalytic activity">
    <reaction evidence="12">
        <text>D-ribose + ATP = D-ribose 5-phosphate + ADP + H(+)</text>
        <dbReference type="Rhea" id="RHEA:13697"/>
        <dbReference type="ChEBI" id="CHEBI:15378"/>
        <dbReference type="ChEBI" id="CHEBI:30616"/>
        <dbReference type="ChEBI" id="CHEBI:47013"/>
        <dbReference type="ChEBI" id="CHEBI:78346"/>
        <dbReference type="ChEBI" id="CHEBI:456216"/>
        <dbReference type="EC" id="2.7.1.15"/>
    </reaction>
</comment>
<dbReference type="EC" id="2.7.1.15" evidence="2 12"/>
<evidence type="ECO:0000256" key="5">
    <source>
        <dbReference type="ARBA" id="ARBA00022723"/>
    </source>
</evidence>
<dbReference type="InterPro" id="IPR011611">
    <property type="entry name" value="PfkB_dom"/>
</dbReference>
<dbReference type="PROSITE" id="PS00584">
    <property type="entry name" value="PFKB_KINASES_2"/>
    <property type="match status" value="1"/>
</dbReference>
<keyword evidence="4 12" id="KW-0808">Transferase</keyword>
<dbReference type="InterPro" id="IPR029056">
    <property type="entry name" value="Ribokinase-like"/>
</dbReference>